<dbReference type="SUPFAM" id="SSF142906">
    <property type="entry name" value="YjbR-like"/>
    <property type="match status" value="1"/>
</dbReference>
<gene>
    <name evidence="1" type="ORF">NCTC12126_01926</name>
</gene>
<accession>A0A484XHN8</accession>
<dbReference type="Proteomes" id="UP000351155">
    <property type="component" value="Unassembled WGS sequence"/>
</dbReference>
<name>A0A484XHN8_9ENTR</name>
<evidence type="ECO:0000313" key="2">
    <source>
        <dbReference type="Proteomes" id="UP000351155"/>
    </source>
</evidence>
<organism evidence="1 2">
    <name type="scientific">Enterobacter cancerogenus</name>
    <dbReference type="NCBI Taxonomy" id="69218"/>
    <lineage>
        <taxon>Bacteria</taxon>
        <taxon>Pseudomonadati</taxon>
        <taxon>Pseudomonadota</taxon>
        <taxon>Gammaproteobacteria</taxon>
        <taxon>Enterobacterales</taxon>
        <taxon>Enterobacteriaceae</taxon>
        <taxon>Enterobacter</taxon>
        <taxon>Enterobacter cloacae complex</taxon>
    </lineage>
</organism>
<sequence length="68" mass="7634">MRVALELPFTEHCWPFGPEFDVFKVGGKIFMLVAVAHGRPHVSLKSDPEKSLLNQQIYRGVEPGLSPE</sequence>
<dbReference type="InterPro" id="IPR038056">
    <property type="entry name" value="YjbR-like_sf"/>
</dbReference>
<dbReference type="Pfam" id="PF04237">
    <property type="entry name" value="YjbR"/>
    <property type="match status" value="1"/>
</dbReference>
<dbReference type="InterPro" id="IPR058532">
    <property type="entry name" value="YjbR/MT2646/Rv2570-like"/>
</dbReference>
<reference evidence="1 2" key="1">
    <citation type="submission" date="2019-03" db="EMBL/GenBank/DDBJ databases">
        <authorList>
            <consortium name="Pathogen Informatics"/>
        </authorList>
    </citation>
    <scope>NUCLEOTIDE SEQUENCE [LARGE SCALE GENOMIC DNA]</scope>
    <source>
        <strain evidence="1 2">NCTC12126</strain>
    </source>
</reference>
<dbReference type="EMBL" id="CAADIW010000010">
    <property type="protein sequence ID" value="VFS22029.1"/>
    <property type="molecule type" value="Genomic_DNA"/>
</dbReference>
<evidence type="ECO:0000313" key="1">
    <source>
        <dbReference type="EMBL" id="VFS22029.1"/>
    </source>
</evidence>
<dbReference type="Gene3D" id="3.90.1150.30">
    <property type="match status" value="1"/>
</dbReference>
<dbReference type="AlphaFoldDB" id="A0A484XHN8"/>
<protein>
    <submittedName>
        <fullName evidence="1">Cytoplasmic protein</fullName>
    </submittedName>
</protein>
<proteinExistence type="predicted"/>